<dbReference type="PROSITE" id="PS51935">
    <property type="entry name" value="NLPC_P60"/>
    <property type="match status" value="1"/>
</dbReference>
<evidence type="ECO:0000256" key="3">
    <source>
        <dbReference type="ARBA" id="ARBA00022801"/>
    </source>
</evidence>
<feature type="region of interest" description="Disordered" evidence="5">
    <location>
        <begin position="1"/>
        <end position="98"/>
    </location>
</feature>
<dbReference type="AlphaFoldDB" id="A0A8H9KYB8"/>
<dbReference type="SUPFAM" id="SSF54001">
    <property type="entry name" value="Cysteine proteinases"/>
    <property type="match status" value="1"/>
</dbReference>
<comment type="similarity">
    <text evidence="1">Belongs to the peptidase C40 family.</text>
</comment>
<feature type="domain" description="NlpC/P60" evidence="7">
    <location>
        <begin position="235"/>
        <end position="349"/>
    </location>
</feature>
<keyword evidence="6" id="KW-1133">Transmembrane helix</keyword>
<keyword evidence="4" id="KW-0788">Thiol protease</keyword>
<reference evidence="8" key="1">
    <citation type="journal article" date="2014" name="Int. J. Syst. Evol. Microbiol.">
        <title>Complete genome sequence of Corynebacterium casei LMG S-19264T (=DSM 44701T), isolated from a smear-ripened cheese.</title>
        <authorList>
            <consortium name="US DOE Joint Genome Institute (JGI-PGF)"/>
            <person name="Walter F."/>
            <person name="Albersmeier A."/>
            <person name="Kalinowski J."/>
            <person name="Ruckert C."/>
        </authorList>
    </citation>
    <scope>NUCLEOTIDE SEQUENCE</scope>
    <source>
        <strain evidence="8">JCM 1480</strain>
    </source>
</reference>
<keyword evidence="3" id="KW-0378">Hydrolase</keyword>
<keyword evidence="6" id="KW-0472">Membrane</keyword>
<dbReference type="Pfam" id="PF00877">
    <property type="entry name" value="NLPC_P60"/>
    <property type="match status" value="1"/>
</dbReference>
<sequence>MTNGWGSTVRPLPDGGDEAPETPPLTLNGSAADDQTANPTNTADALATRRSTRAAAAPQPTRRAAAPQSVKTAPLPGGRRAAQEAARADRAKASSSARKRRFLAPVVLTVAAGMFGTMAVPAAFASTQQPADAAAAAQRQARTTGEQNFSVSDAVALAGTSRDGFGATAQSTLDAEADQKAEAEAAASAAAEAAAAAKQAAATEKARAATASQYASYSGPSAADYVASSTAADTPFSLPAVVATAKQYIGTPYVFGGADPSGFDCSGYVMFVYAQYGINLAHSVPLQDQAGTTIPESEAQPGDVVIFNNEAHDGFYMGNGMIMDAPKPGGSVSIRPIWTSDYHIVRFGI</sequence>
<evidence type="ECO:0000313" key="8">
    <source>
        <dbReference type="EMBL" id="GGL00746.1"/>
    </source>
</evidence>
<evidence type="ECO:0000256" key="6">
    <source>
        <dbReference type="SAM" id="Phobius"/>
    </source>
</evidence>
<reference evidence="8" key="2">
    <citation type="submission" date="2020-09" db="EMBL/GenBank/DDBJ databases">
        <authorList>
            <person name="Sun Q."/>
            <person name="Ohkuma M."/>
        </authorList>
    </citation>
    <scope>NUCLEOTIDE SEQUENCE</scope>
    <source>
        <strain evidence="8">JCM 1480</strain>
    </source>
</reference>
<dbReference type="EMBL" id="BMOI01000007">
    <property type="protein sequence ID" value="GGL00746.1"/>
    <property type="molecule type" value="Genomic_DNA"/>
</dbReference>
<dbReference type="GO" id="GO:0008234">
    <property type="term" value="F:cysteine-type peptidase activity"/>
    <property type="evidence" value="ECO:0007669"/>
    <property type="project" value="UniProtKB-KW"/>
</dbReference>
<dbReference type="InterPro" id="IPR038765">
    <property type="entry name" value="Papain-like_cys_pep_sf"/>
</dbReference>
<dbReference type="InterPro" id="IPR051202">
    <property type="entry name" value="Peptidase_C40"/>
</dbReference>
<proteinExistence type="inferred from homology"/>
<evidence type="ECO:0000259" key="7">
    <source>
        <dbReference type="PROSITE" id="PS51935"/>
    </source>
</evidence>
<evidence type="ECO:0000256" key="4">
    <source>
        <dbReference type="ARBA" id="ARBA00022807"/>
    </source>
</evidence>
<accession>A0A8H9KYB8</accession>
<evidence type="ECO:0000256" key="5">
    <source>
        <dbReference type="SAM" id="MobiDB-lite"/>
    </source>
</evidence>
<protein>
    <recommendedName>
        <fullName evidence="7">NlpC/P60 domain-containing protein</fullName>
    </recommendedName>
</protein>
<comment type="caution">
    <text evidence="8">The sequence shown here is derived from an EMBL/GenBank/DDBJ whole genome shotgun (WGS) entry which is preliminary data.</text>
</comment>
<dbReference type="Proteomes" id="UP000648535">
    <property type="component" value="Unassembled WGS sequence"/>
</dbReference>
<name>A0A8H9KYB8_9MICO</name>
<feature type="compositionally biased region" description="Low complexity" evidence="5">
    <location>
        <begin position="42"/>
        <end position="67"/>
    </location>
</feature>
<evidence type="ECO:0000256" key="2">
    <source>
        <dbReference type="ARBA" id="ARBA00022670"/>
    </source>
</evidence>
<feature type="transmembrane region" description="Helical" evidence="6">
    <location>
        <begin position="102"/>
        <end position="124"/>
    </location>
</feature>
<keyword evidence="6" id="KW-0812">Transmembrane</keyword>
<feature type="compositionally biased region" description="Polar residues" evidence="5">
    <location>
        <begin position="25"/>
        <end position="41"/>
    </location>
</feature>
<dbReference type="GO" id="GO:0006508">
    <property type="term" value="P:proteolysis"/>
    <property type="evidence" value="ECO:0007669"/>
    <property type="project" value="UniProtKB-KW"/>
</dbReference>
<keyword evidence="2" id="KW-0645">Protease</keyword>
<dbReference type="PANTHER" id="PTHR47053">
    <property type="entry name" value="MUREIN DD-ENDOPEPTIDASE MEPH-RELATED"/>
    <property type="match status" value="1"/>
</dbReference>
<evidence type="ECO:0000256" key="1">
    <source>
        <dbReference type="ARBA" id="ARBA00007074"/>
    </source>
</evidence>
<dbReference type="PANTHER" id="PTHR47053:SF1">
    <property type="entry name" value="MUREIN DD-ENDOPEPTIDASE MEPH-RELATED"/>
    <property type="match status" value="1"/>
</dbReference>
<dbReference type="Gene3D" id="3.90.1720.10">
    <property type="entry name" value="endopeptidase domain like (from Nostoc punctiforme)"/>
    <property type="match status" value="1"/>
</dbReference>
<organism evidence="8 9">
    <name type="scientific">Curtobacterium luteum</name>
    <dbReference type="NCBI Taxonomy" id="33881"/>
    <lineage>
        <taxon>Bacteria</taxon>
        <taxon>Bacillati</taxon>
        <taxon>Actinomycetota</taxon>
        <taxon>Actinomycetes</taxon>
        <taxon>Micrococcales</taxon>
        <taxon>Microbacteriaceae</taxon>
        <taxon>Curtobacterium</taxon>
    </lineage>
</organism>
<gene>
    <name evidence="8" type="ORF">GCM10009769_18770</name>
</gene>
<dbReference type="InterPro" id="IPR000064">
    <property type="entry name" value="NLP_P60_dom"/>
</dbReference>
<evidence type="ECO:0000313" key="9">
    <source>
        <dbReference type="Proteomes" id="UP000648535"/>
    </source>
</evidence>